<feature type="chain" id="PRO_5040224713" evidence="1">
    <location>
        <begin position="27"/>
        <end position="167"/>
    </location>
</feature>
<evidence type="ECO:0000256" key="1">
    <source>
        <dbReference type="SAM" id="SignalP"/>
    </source>
</evidence>
<feature type="signal peptide" evidence="1">
    <location>
        <begin position="1"/>
        <end position="26"/>
    </location>
</feature>
<dbReference type="EMBL" id="CAICTM010000891">
    <property type="protein sequence ID" value="CAB9517937.1"/>
    <property type="molecule type" value="Genomic_DNA"/>
</dbReference>
<evidence type="ECO:0000313" key="2">
    <source>
        <dbReference type="EMBL" id="CAB9517937.1"/>
    </source>
</evidence>
<dbReference type="AlphaFoldDB" id="A0A9N8EB94"/>
<name>A0A9N8EB94_9STRA</name>
<protein>
    <submittedName>
        <fullName evidence="2">Uncharacterized protein</fullName>
    </submittedName>
</protein>
<reference evidence="2" key="1">
    <citation type="submission" date="2020-06" db="EMBL/GenBank/DDBJ databases">
        <authorList>
            <consortium name="Plant Systems Biology data submission"/>
        </authorList>
    </citation>
    <scope>NUCLEOTIDE SEQUENCE</scope>
    <source>
        <strain evidence="2">D6</strain>
    </source>
</reference>
<sequence length="167" mass="18167">MSLLVGSWFLRTAVALSLLVAVEVLAVDCQSSTTQLYDSNPQLASAGEGYLNYVTGTIEEECLELQPDMYTKSLHSCRVDLTDLKSPTTSDYAWECQESGGTPWTCDYMPQCSQGRYSSIRIDSILVCASPSCDSAGASSLLPHEDLLGPFTRASHSCAVKFRCTRS</sequence>
<gene>
    <name evidence="2" type="ORF">SEMRO_893_G217030.1</name>
</gene>
<keyword evidence="3" id="KW-1185">Reference proteome</keyword>
<proteinExistence type="predicted"/>
<keyword evidence="1" id="KW-0732">Signal</keyword>
<dbReference type="Proteomes" id="UP001153069">
    <property type="component" value="Unassembled WGS sequence"/>
</dbReference>
<organism evidence="2 3">
    <name type="scientific">Seminavis robusta</name>
    <dbReference type="NCBI Taxonomy" id="568900"/>
    <lineage>
        <taxon>Eukaryota</taxon>
        <taxon>Sar</taxon>
        <taxon>Stramenopiles</taxon>
        <taxon>Ochrophyta</taxon>
        <taxon>Bacillariophyta</taxon>
        <taxon>Bacillariophyceae</taxon>
        <taxon>Bacillariophycidae</taxon>
        <taxon>Naviculales</taxon>
        <taxon>Naviculaceae</taxon>
        <taxon>Seminavis</taxon>
    </lineage>
</organism>
<comment type="caution">
    <text evidence="2">The sequence shown here is derived from an EMBL/GenBank/DDBJ whole genome shotgun (WGS) entry which is preliminary data.</text>
</comment>
<accession>A0A9N8EB94</accession>
<evidence type="ECO:0000313" key="3">
    <source>
        <dbReference type="Proteomes" id="UP001153069"/>
    </source>
</evidence>